<proteinExistence type="predicted"/>
<dbReference type="GO" id="GO:0016020">
    <property type="term" value="C:membrane"/>
    <property type="evidence" value="ECO:0007669"/>
    <property type="project" value="UniProtKB-SubCell"/>
</dbReference>
<sequence>MPLRSHPRSESPFSASSSLSSHDSNDALLSFSEGSNAVALRAMSSTSPAAPQRAASYDEGEERRASLDSKGKGKGGRKGSDADVLVDRARASRDGLTAADLFDESKTARENKCLLISAELDRMGMGRYQWCTFALCGLGFFIDLLFAQAYGLISVPLKNEPNFGASDVNIGTLSTAFNVGLTVGAFSWGILVDVVGRKWSFYFTCLLSSIFGIAAGGSQNFTTLRVLTALAGLGVGGNIPIDATICLEFLPTNRRWLLALLSLFQPVGVLVACGLAYAFIPPYSCGGGSAEGIVCRMQDNRGWRYLLFACGGITLLIFIARFVIFTFYESPAFLVNLGHDARALKVVQNIAKTNKHPPPVFGMEDFEEIDRKCAANGEVLHVQESSPGRPLTRMEALKKMGGARLRQLGNVRVLFQNKTMARVTIILWITFICDFFGFSIAGFYLPQILADQGIRDGRDLSETYRDYIAIYAPGIAACLLGACLIEIPRVGRQWSMVVSSALMAVSFFLYTIVTTQAGSVGLNALEYFMQSLFNCILYAFLPEAYPSSVRGTASGLTSTLGRIAGIVAPLIAGPLYSAGGMTSAENAKHVLYLGGSITLVCPIALALLPYDTRGRRAF</sequence>
<feature type="transmembrane region" description="Helical" evidence="7">
    <location>
        <begin position="199"/>
        <end position="217"/>
    </location>
</feature>
<gene>
    <name evidence="9" type="ORF">FA09DRAFT_327806</name>
</gene>
<evidence type="ECO:0000313" key="9">
    <source>
        <dbReference type="EMBL" id="PWO00353.1"/>
    </source>
</evidence>
<evidence type="ECO:0000256" key="4">
    <source>
        <dbReference type="ARBA" id="ARBA00022989"/>
    </source>
</evidence>
<dbReference type="GeneID" id="37269078"/>
<dbReference type="Proteomes" id="UP000245946">
    <property type="component" value="Unassembled WGS sequence"/>
</dbReference>
<dbReference type="AlphaFoldDB" id="A0A316ZHE2"/>
<dbReference type="Pfam" id="PF07690">
    <property type="entry name" value="MFS_1"/>
    <property type="match status" value="1"/>
</dbReference>
<feature type="transmembrane region" description="Helical" evidence="7">
    <location>
        <begin position="520"/>
        <end position="540"/>
    </location>
</feature>
<dbReference type="EMBL" id="KZ819285">
    <property type="protein sequence ID" value="PWO00353.1"/>
    <property type="molecule type" value="Genomic_DNA"/>
</dbReference>
<evidence type="ECO:0000256" key="7">
    <source>
        <dbReference type="SAM" id="Phobius"/>
    </source>
</evidence>
<feature type="transmembrane region" description="Helical" evidence="7">
    <location>
        <begin position="590"/>
        <end position="610"/>
    </location>
</feature>
<dbReference type="InterPro" id="IPR020846">
    <property type="entry name" value="MFS_dom"/>
</dbReference>
<keyword evidence="3 7" id="KW-0812">Transmembrane</keyword>
<name>A0A316ZHE2_9BASI</name>
<dbReference type="SUPFAM" id="SSF103473">
    <property type="entry name" value="MFS general substrate transporter"/>
    <property type="match status" value="1"/>
</dbReference>
<feature type="transmembrane region" description="Helical" evidence="7">
    <location>
        <begin position="467"/>
        <end position="487"/>
    </location>
</feature>
<evidence type="ECO:0000256" key="2">
    <source>
        <dbReference type="ARBA" id="ARBA00022448"/>
    </source>
</evidence>
<dbReference type="CDD" id="cd17316">
    <property type="entry name" value="MFS_SV2_like"/>
    <property type="match status" value="1"/>
</dbReference>
<feature type="transmembrane region" description="Helical" evidence="7">
    <location>
        <begin position="130"/>
        <end position="153"/>
    </location>
</feature>
<evidence type="ECO:0000259" key="8">
    <source>
        <dbReference type="PROSITE" id="PS50850"/>
    </source>
</evidence>
<dbReference type="PROSITE" id="PS00217">
    <property type="entry name" value="SUGAR_TRANSPORT_2"/>
    <property type="match status" value="1"/>
</dbReference>
<keyword evidence="4 7" id="KW-1133">Transmembrane helix</keyword>
<accession>A0A316ZHE2</accession>
<feature type="transmembrane region" description="Helical" evidence="7">
    <location>
        <begin position="173"/>
        <end position="192"/>
    </location>
</feature>
<evidence type="ECO:0000256" key="6">
    <source>
        <dbReference type="SAM" id="MobiDB-lite"/>
    </source>
</evidence>
<feature type="compositionally biased region" description="Basic and acidic residues" evidence="6">
    <location>
        <begin position="61"/>
        <end position="71"/>
    </location>
</feature>
<dbReference type="PROSITE" id="PS50850">
    <property type="entry name" value="MFS"/>
    <property type="match status" value="1"/>
</dbReference>
<dbReference type="InterPro" id="IPR036259">
    <property type="entry name" value="MFS_trans_sf"/>
</dbReference>
<feature type="transmembrane region" description="Helical" evidence="7">
    <location>
        <begin position="560"/>
        <end position="578"/>
    </location>
</feature>
<dbReference type="GO" id="GO:0022857">
    <property type="term" value="F:transmembrane transporter activity"/>
    <property type="evidence" value="ECO:0007669"/>
    <property type="project" value="InterPro"/>
</dbReference>
<keyword evidence="10" id="KW-1185">Reference proteome</keyword>
<evidence type="ECO:0000256" key="5">
    <source>
        <dbReference type="ARBA" id="ARBA00023136"/>
    </source>
</evidence>
<dbReference type="PANTHER" id="PTHR23511">
    <property type="entry name" value="SYNAPTIC VESICLE GLYCOPROTEIN 2"/>
    <property type="match status" value="1"/>
</dbReference>
<evidence type="ECO:0000256" key="3">
    <source>
        <dbReference type="ARBA" id="ARBA00022692"/>
    </source>
</evidence>
<feature type="region of interest" description="Disordered" evidence="6">
    <location>
        <begin position="1"/>
        <end position="27"/>
    </location>
</feature>
<dbReference type="PANTHER" id="PTHR23511:SF3">
    <property type="entry name" value="MAJOR FACILITATOR SUPERFAMILY (MFS) PROFILE DOMAIN-CONTAINING PROTEIN"/>
    <property type="match status" value="1"/>
</dbReference>
<feature type="transmembrane region" description="Helical" evidence="7">
    <location>
        <begin position="305"/>
        <end position="328"/>
    </location>
</feature>
<keyword evidence="2" id="KW-0813">Transport</keyword>
<feature type="domain" description="Major facilitator superfamily (MFS) profile" evidence="8">
    <location>
        <begin position="132"/>
        <end position="613"/>
    </location>
</feature>
<evidence type="ECO:0000313" key="10">
    <source>
        <dbReference type="Proteomes" id="UP000245946"/>
    </source>
</evidence>
<dbReference type="InterPro" id="IPR011701">
    <property type="entry name" value="MFS"/>
</dbReference>
<feature type="transmembrane region" description="Helical" evidence="7">
    <location>
        <begin position="425"/>
        <end position="446"/>
    </location>
</feature>
<feature type="compositionally biased region" description="Low complexity" evidence="6">
    <location>
        <begin position="10"/>
        <end position="27"/>
    </location>
</feature>
<feature type="transmembrane region" description="Helical" evidence="7">
    <location>
        <begin position="256"/>
        <end position="280"/>
    </location>
</feature>
<dbReference type="RefSeq" id="XP_025600631.1">
    <property type="nucleotide sequence ID" value="XM_025741534.1"/>
</dbReference>
<dbReference type="InterPro" id="IPR005829">
    <property type="entry name" value="Sugar_transporter_CS"/>
</dbReference>
<feature type="transmembrane region" description="Helical" evidence="7">
    <location>
        <begin position="493"/>
        <end position="513"/>
    </location>
</feature>
<comment type="subcellular location">
    <subcellularLocation>
        <location evidence="1">Membrane</location>
        <topology evidence="1">Multi-pass membrane protein</topology>
    </subcellularLocation>
</comment>
<dbReference type="Gene3D" id="1.20.1250.20">
    <property type="entry name" value="MFS general substrate transporter like domains"/>
    <property type="match status" value="1"/>
</dbReference>
<keyword evidence="5 7" id="KW-0472">Membrane</keyword>
<organism evidence="9 10">
    <name type="scientific">Tilletiopsis washingtonensis</name>
    <dbReference type="NCBI Taxonomy" id="58919"/>
    <lineage>
        <taxon>Eukaryota</taxon>
        <taxon>Fungi</taxon>
        <taxon>Dikarya</taxon>
        <taxon>Basidiomycota</taxon>
        <taxon>Ustilaginomycotina</taxon>
        <taxon>Exobasidiomycetes</taxon>
        <taxon>Entylomatales</taxon>
        <taxon>Entylomatales incertae sedis</taxon>
        <taxon>Tilletiopsis</taxon>
    </lineage>
</organism>
<feature type="region of interest" description="Disordered" evidence="6">
    <location>
        <begin position="41"/>
        <end position="84"/>
    </location>
</feature>
<protein>
    <submittedName>
        <fullName evidence="9">MFS general substrate transporter</fullName>
    </submittedName>
</protein>
<reference evidence="9 10" key="1">
    <citation type="journal article" date="2018" name="Mol. Biol. Evol.">
        <title>Broad Genomic Sampling Reveals a Smut Pathogenic Ancestry of the Fungal Clade Ustilaginomycotina.</title>
        <authorList>
            <person name="Kijpornyongpan T."/>
            <person name="Mondo S.J."/>
            <person name="Barry K."/>
            <person name="Sandor L."/>
            <person name="Lee J."/>
            <person name="Lipzen A."/>
            <person name="Pangilinan J."/>
            <person name="LaButti K."/>
            <person name="Hainaut M."/>
            <person name="Henrissat B."/>
            <person name="Grigoriev I.V."/>
            <person name="Spatafora J.W."/>
            <person name="Aime M.C."/>
        </authorList>
    </citation>
    <scope>NUCLEOTIDE SEQUENCE [LARGE SCALE GENOMIC DNA]</scope>
    <source>
        <strain evidence="9 10">MCA 4186</strain>
    </source>
</reference>
<dbReference type="OrthoDB" id="3936150at2759"/>
<evidence type="ECO:0000256" key="1">
    <source>
        <dbReference type="ARBA" id="ARBA00004141"/>
    </source>
</evidence>